<reference evidence="3 4" key="1">
    <citation type="submission" date="2019-03" db="EMBL/GenBank/DDBJ databases">
        <title>Single cell metagenomics reveals metabolic interactions within the superorganism composed of flagellate Streblomastix strix and complex community of Bacteroidetes bacteria on its surface.</title>
        <authorList>
            <person name="Treitli S.C."/>
            <person name="Kolisko M."/>
            <person name="Husnik F."/>
            <person name="Keeling P."/>
            <person name="Hampl V."/>
        </authorList>
    </citation>
    <scope>NUCLEOTIDE SEQUENCE [LARGE SCALE GENOMIC DNA]</scope>
    <source>
        <strain evidence="3">ST1C</strain>
    </source>
</reference>
<dbReference type="GO" id="GO:0003684">
    <property type="term" value="F:damaged DNA binding"/>
    <property type="evidence" value="ECO:0007669"/>
    <property type="project" value="InterPro"/>
</dbReference>
<dbReference type="InterPro" id="IPR015360">
    <property type="entry name" value="XPC-bd"/>
</dbReference>
<protein>
    <recommendedName>
        <fullName evidence="2">UBA domain-containing protein</fullName>
    </recommendedName>
</protein>
<accession>A0A5J4PH13</accession>
<evidence type="ECO:0000259" key="2">
    <source>
        <dbReference type="PROSITE" id="PS50030"/>
    </source>
</evidence>
<gene>
    <name evidence="3" type="ORF">EZS28_056668</name>
</gene>
<evidence type="ECO:0000313" key="4">
    <source>
        <dbReference type="Proteomes" id="UP000324800"/>
    </source>
</evidence>
<organism evidence="3 4">
    <name type="scientific">Streblomastix strix</name>
    <dbReference type="NCBI Taxonomy" id="222440"/>
    <lineage>
        <taxon>Eukaryota</taxon>
        <taxon>Metamonada</taxon>
        <taxon>Preaxostyla</taxon>
        <taxon>Oxymonadida</taxon>
        <taxon>Streblomastigidae</taxon>
        <taxon>Streblomastix</taxon>
    </lineage>
</organism>
<dbReference type="Pfam" id="PF09280">
    <property type="entry name" value="XPC-binding"/>
    <property type="match status" value="1"/>
</dbReference>
<dbReference type="InterPro" id="IPR009060">
    <property type="entry name" value="UBA-like_sf"/>
</dbReference>
<proteinExistence type="predicted"/>
<dbReference type="Gene3D" id="1.10.8.10">
    <property type="entry name" value="DNA helicase RuvA subunit, C-terminal domain"/>
    <property type="match status" value="1"/>
</dbReference>
<comment type="caution">
    <text evidence="3">The sequence shown here is derived from an EMBL/GenBank/DDBJ whole genome shotgun (WGS) entry which is preliminary data.</text>
</comment>
<name>A0A5J4PH13_9EUKA</name>
<dbReference type="SUPFAM" id="SSF101238">
    <property type="entry name" value="XPC-binding domain"/>
    <property type="match status" value="1"/>
</dbReference>
<dbReference type="PROSITE" id="PS50030">
    <property type="entry name" value="UBA"/>
    <property type="match status" value="1"/>
</dbReference>
<dbReference type="FunFam" id="1.10.8.10:FF:000003">
    <property type="entry name" value="UV excision repair protein RAD23 homolog"/>
    <property type="match status" value="1"/>
</dbReference>
<dbReference type="Proteomes" id="UP000324800">
    <property type="component" value="Unassembled WGS sequence"/>
</dbReference>
<dbReference type="Gene3D" id="1.10.10.540">
    <property type="entry name" value="XPC-binding domain"/>
    <property type="match status" value="1"/>
</dbReference>
<dbReference type="InterPro" id="IPR015940">
    <property type="entry name" value="UBA"/>
</dbReference>
<dbReference type="InterPro" id="IPR036353">
    <property type="entry name" value="XPC-bd_sf"/>
</dbReference>
<dbReference type="SMART" id="SM00165">
    <property type="entry name" value="UBA"/>
    <property type="match status" value="1"/>
</dbReference>
<dbReference type="EMBL" id="SNRW01050787">
    <property type="protein sequence ID" value="KAA6308552.1"/>
    <property type="molecule type" value="Genomic_DNA"/>
</dbReference>
<feature type="domain" description="UBA" evidence="2">
    <location>
        <begin position="17"/>
        <end position="57"/>
    </location>
</feature>
<feature type="region of interest" description="Disordered" evidence="1">
    <location>
        <begin position="86"/>
        <end position="113"/>
    </location>
</feature>
<feature type="non-terminal residue" evidence="3">
    <location>
        <position position="160"/>
    </location>
</feature>
<feature type="compositionally biased region" description="Gly residues" evidence="1">
    <location>
        <begin position="90"/>
        <end position="107"/>
    </location>
</feature>
<dbReference type="OrthoDB" id="419317at2759"/>
<sequence>GGQQQAVQQRAQQGQGFVTEAAVNDLVSMGFEKTQAEAALRAAYGDTSTAVSYLTDGITEDHDNQDAGGDGIDPAALDGMSYEQLQQLAQGGGQPGIGTGTGAGAGGRQPNPLLQQLRNHPQLPVIRQAILSDPNSIQLIIQELAQTQSQLEQAIVANPE</sequence>
<dbReference type="AlphaFoldDB" id="A0A5J4PH13"/>
<dbReference type="GO" id="GO:0006289">
    <property type="term" value="P:nucleotide-excision repair"/>
    <property type="evidence" value="ECO:0007669"/>
    <property type="project" value="InterPro"/>
</dbReference>
<dbReference type="GO" id="GO:0043161">
    <property type="term" value="P:proteasome-mediated ubiquitin-dependent protein catabolic process"/>
    <property type="evidence" value="ECO:0007669"/>
    <property type="project" value="InterPro"/>
</dbReference>
<dbReference type="Pfam" id="PF00627">
    <property type="entry name" value="UBA"/>
    <property type="match status" value="1"/>
</dbReference>
<dbReference type="SUPFAM" id="SSF46934">
    <property type="entry name" value="UBA-like"/>
    <property type="match status" value="1"/>
</dbReference>
<evidence type="ECO:0000256" key="1">
    <source>
        <dbReference type="SAM" id="MobiDB-lite"/>
    </source>
</evidence>
<feature type="non-terminal residue" evidence="3">
    <location>
        <position position="1"/>
    </location>
</feature>
<evidence type="ECO:0000313" key="3">
    <source>
        <dbReference type="EMBL" id="KAA6308552.1"/>
    </source>
</evidence>